<evidence type="ECO:0000259" key="4">
    <source>
        <dbReference type="PROSITE" id="PS50893"/>
    </source>
</evidence>
<dbReference type="PROSITE" id="PS00211">
    <property type="entry name" value="ABC_TRANSPORTER_1"/>
    <property type="match status" value="1"/>
</dbReference>
<evidence type="ECO:0000256" key="2">
    <source>
        <dbReference type="ARBA" id="ARBA00022840"/>
    </source>
</evidence>
<dbReference type="SMART" id="SM00382">
    <property type="entry name" value="AAA"/>
    <property type="match status" value="2"/>
</dbReference>
<feature type="domain" description="ABC transporter" evidence="4">
    <location>
        <begin position="310"/>
        <end position="495"/>
    </location>
</feature>
<dbReference type="Pfam" id="PF00005">
    <property type="entry name" value="ABC_tran"/>
    <property type="match status" value="2"/>
</dbReference>
<proteinExistence type="predicted"/>
<dbReference type="InterPro" id="IPR051309">
    <property type="entry name" value="ABCF_ATPase"/>
</dbReference>
<dbReference type="PANTHER" id="PTHR42855:SF2">
    <property type="entry name" value="DRUG RESISTANCE ABC TRANSPORTER,ATP-BINDING PROTEIN"/>
    <property type="match status" value="1"/>
</dbReference>
<dbReference type="NCBIfam" id="NF000355">
    <property type="entry name" value="ribo_prot_ABC_F"/>
    <property type="match status" value="1"/>
</dbReference>
<feature type="domain" description="ABC transporter" evidence="4">
    <location>
        <begin position="4"/>
        <end position="210"/>
    </location>
</feature>
<keyword evidence="1" id="KW-0547">Nucleotide-binding</keyword>
<evidence type="ECO:0000256" key="3">
    <source>
        <dbReference type="SAM" id="MobiDB-lite"/>
    </source>
</evidence>
<dbReference type="OrthoDB" id="9762369at2"/>
<evidence type="ECO:0000256" key="1">
    <source>
        <dbReference type="ARBA" id="ARBA00022741"/>
    </source>
</evidence>
<accession>A0A2A5RNG9</accession>
<feature type="region of interest" description="Disordered" evidence="3">
    <location>
        <begin position="227"/>
        <end position="254"/>
    </location>
</feature>
<dbReference type="AlphaFoldDB" id="A0A2A5RNG9"/>
<dbReference type="SUPFAM" id="SSF52540">
    <property type="entry name" value="P-loop containing nucleoside triphosphate hydrolases"/>
    <property type="match status" value="2"/>
</dbReference>
<gene>
    <name evidence="5" type="ORF">RT41_GL000673</name>
</gene>
<sequence length="495" mass="57000">MTNIEIKNLTFSYQEKLIFENAQINLDKNWHLGLVGRNGRGKTTLLNLLRGELTSDTMPQINEKFIYFPQEIVDPSRYTNELLTDLISSEQWELERELTLLELDLEVLWRPFSQLSGGEQTKCLLACLFLNSDAFPLIDEPTNHLDRRSRQTVANYLKNKKGYILVSHDRAFLDAVIDHVLAIERRQITLYQGNYSIYEQQKKLKDESELAQNVRLKKDITRLKASARDKSDWSKSREGDIHGNPKLKNSGGIGHDGTITARAARLMKKSKSIERRMNQEVEAKEELLKNIEHLKPLSINFVPDYHRQILAVENFSLAFDDHVLFKPLNFILEEGERLVLDAKNGAGKSSLMKAIEGVFEGQQSGQMTMASQTSISYVRQMFKHTGSLENFAKANALNFEEFLSNLIKLGMERNVFSQRIEDMSQGQQKKVELAKSLTQKAQLYLWDEPLNYLDVFNHEQIIELIQNVKPTMLIIEHDQSFIDQIEARLIGLDQV</sequence>
<evidence type="ECO:0000313" key="5">
    <source>
        <dbReference type="EMBL" id="PCS00883.1"/>
    </source>
</evidence>
<organism evidence="5 6">
    <name type="scientific">Lactococcus fujiensis JCM 16395</name>
    <dbReference type="NCBI Taxonomy" id="1291764"/>
    <lineage>
        <taxon>Bacteria</taxon>
        <taxon>Bacillati</taxon>
        <taxon>Bacillota</taxon>
        <taxon>Bacilli</taxon>
        <taxon>Lactobacillales</taxon>
        <taxon>Streptococcaceae</taxon>
        <taxon>Lactococcus</taxon>
    </lineage>
</organism>
<dbReference type="GO" id="GO:0016887">
    <property type="term" value="F:ATP hydrolysis activity"/>
    <property type="evidence" value="ECO:0007669"/>
    <property type="project" value="InterPro"/>
</dbReference>
<comment type="caution">
    <text evidence="5">The sequence shown here is derived from an EMBL/GenBank/DDBJ whole genome shotgun (WGS) entry which is preliminary data.</text>
</comment>
<dbReference type="InterPro" id="IPR003439">
    <property type="entry name" value="ABC_transporter-like_ATP-bd"/>
</dbReference>
<dbReference type="RefSeq" id="WP_096817033.1">
    <property type="nucleotide sequence ID" value="NZ_JXJU01000002.1"/>
</dbReference>
<dbReference type="PROSITE" id="PS50893">
    <property type="entry name" value="ABC_TRANSPORTER_2"/>
    <property type="match status" value="2"/>
</dbReference>
<keyword evidence="6" id="KW-1185">Reference proteome</keyword>
<feature type="compositionally biased region" description="Basic and acidic residues" evidence="3">
    <location>
        <begin position="227"/>
        <end position="243"/>
    </location>
</feature>
<protein>
    <submittedName>
        <fullName evidence="5">Multidrug ABC transporter ATP-binding protein</fullName>
    </submittedName>
</protein>
<dbReference type="EMBL" id="JXJU01000002">
    <property type="protein sequence ID" value="PCS00883.1"/>
    <property type="molecule type" value="Genomic_DNA"/>
</dbReference>
<reference evidence="5 6" key="1">
    <citation type="submission" date="2014-12" db="EMBL/GenBank/DDBJ databases">
        <title>Draft genome sequences of 10 type strains of Lactococcus.</title>
        <authorList>
            <person name="Sun Z."/>
            <person name="Zhong Z."/>
            <person name="Liu W."/>
            <person name="Zhang W."/>
            <person name="Zhang H."/>
        </authorList>
    </citation>
    <scope>NUCLEOTIDE SEQUENCE [LARGE SCALE GENOMIC DNA]</scope>
    <source>
        <strain evidence="5 6">JCM 16395</strain>
    </source>
</reference>
<dbReference type="Gene3D" id="3.40.50.300">
    <property type="entry name" value="P-loop containing nucleotide triphosphate hydrolases"/>
    <property type="match status" value="2"/>
</dbReference>
<name>A0A2A5RNG9_9LACT</name>
<dbReference type="STRING" id="1291764.GCA_001311235_01280"/>
<dbReference type="InterPro" id="IPR027417">
    <property type="entry name" value="P-loop_NTPase"/>
</dbReference>
<keyword evidence="2 5" id="KW-0067">ATP-binding</keyword>
<dbReference type="InterPro" id="IPR003593">
    <property type="entry name" value="AAA+_ATPase"/>
</dbReference>
<evidence type="ECO:0000313" key="6">
    <source>
        <dbReference type="Proteomes" id="UP000218181"/>
    </source>
</evidence>
<dbReference type="PANTHER" id="PTHR42855">
    <property type="entry name" value="ABC TRANSPORTER ATP-BINDING SUBUNIT"/>
    <property type="match status" value="1"/>
</dbReference>
<dbReference type="CDD" id="cd03221">
    <property type="entry name" value="ABCF_EF-3"/>
    <property type="match status" value="1"/>
</dbReference>
<dbReference type="InterPro" id="IPR017871">
    <property type="entry name" value="ABC_transporter-like_CS"/>
</dbReference>
<dbReference type="GO" id="GO:0005524">
    <property type="term" value="F:ATP binding"/>
    <property type="evidence" value="ECO:0007669"/>
    <property type="project" value="UniProtKB-KW"/>
</dbReference>
<dbReference type="Proteomes" id="UP000218181">
    <property type="component" value="Unassembled WGS sequence"/>
</dbReference>